<evidence type="ECO:0000256" key="2">
    <source>
        <dbReference type="ARBA" id="ARBA00022692"/>
    </source>
</evidence>
<dbReference type="EC" id="3.4.21.89" evidence="5"/>
<reference evidence="8" key="1">
    <citation type="submission" date="2020-10" db="EMBL/GenBank/DDBJ databases">
        <authorList>
            <person name="Gilroy R."/>
        </authorList>
    </citation>
    <scope>NUCLEOTIDE SEQUENCE</scope>
    <source>
        <strain evidence="8">ChiW13-3771</strain>
    </source>
</reference>
<feature type="transmembrane region" description="Helical" evidence="6">
    <location>
        <begin position="12"/>
        <end position="38"/>
    </location>
</feature>
<dbReference type="Pfam" id="PF10502">
    <property type="entry name" value="Peptidase_S26"/>
    <property type="match status" value="1"/>
</dbReference>
<dbReference type="EMBL" id="DVHN01000072">
    <property type="protein sequence ID" value="HIR88572.1"/>
    <property type="molecule type" value="Genomic_DNA"/>
</dbReference>
<dbReference type="NCBIfam" id="TIGR02228">
    <property type="entry name" value="sigpep_I_arch"/>
    <property type="match status" value="1"/>
</dbReference>
<dbReference type="AlphaFoldDB" id="A0A9D1EDV1"/>
<dbReference type="GO" id="GO:0006465">
    <property type="term" value="P:signal peptide processing"/>
    <property type="evidence" value="ECO:0007669"/>
    <property type="project" value="UniProtKB-UniRule"/>
</dbReference>
<organism evidence="8 9">
    <name type="scientific">Candidatus Fimimorpha faecalis</name>
    <dbReference type="NCBI Taxonomy" id="2840824"/>
    <lineage>
        <taxon>Bacteria</taxon>
        <taxon>Bacillati</taxon>
        <taxon>Bacillota</taxon>
        <taxon>Clostridia</taxon>
        <taxon>Eubacteriales</taxon>
        <taxon>Candidatus Fimimorpha</taxon>
    </lineage>
</organism>
<dbReference type="InterPro" id="IPR036286">
    <property type="entry name" value="LexA/Signal_pep-like_sf"/>
</dbReference>
<dbReference type="InterPro" id="IPR001733">
    <property type="entry name" value="Peptidase_S26B"/>
</dbReference>
<evidence type="ECO:0000313" key="8">
    <source>
        <dbReference type="EMBL" id="HIR88572.1"/>
    </source>
</evidence>
<comment type="subcellular location">
    <subcellularLocation>
        <location evidence="1">Membrane</location>
    </subcellularLocation>
</comment>
<reference evidence="8" key="2">
    <citation type="journal article" date="2021" name="PeerJ">
        <title>Extensive microbial diversity within the chicken gut microbiome revealed by metagenomics and culture.</title>
        <authorList>
            <person name="Gilroy R."/>
            <person name="Ravi A."/>
            <person name="Getino M."/>
            <person name="Pursley I."/>
            <person name="Horton D.L."/>
            <person name="Alikhan N.F."/>
            <person name="Baker D."/>
            <person name="Gharbi K."/>
            <person name="Hall N."/>
            <person name="Watson M."/>
            <person name="Adriaenssens E.M."/>
            <person name="Foster-Nyarko E."/>
            <person name="Jarju S."/>
            <person name="Secka A."/>
            <person name="Antonio M."/>
            <person name="Oren A."/>
            <person name="Chaudhuri R.R."/>
            <person name="La Ragione R."/>
            <person name="Hildebrand F."/>
            <person name="Pallen M.J."/>
        </authorList>
    </citation>
    <scope>NUCLEOTIDE SEQUENCE</scope>
    <source>
        <strain evidence="8">ChiW13-3771</strain>
    </source>
</reference>
<dbReference type="GO" id="GO:0004252">
    <property type="term" value="F:serine-type endopeptidase activity"/>
    <property type="evidence" value="ECO:0007669"/>
    <property type="project" value="UniProtKB-UniRule"/>
</dbReference>
<evidence type="ECO:0000256" key="3">
    <source>
        <dbReference type="ARBA" id="ARBA00022989"/>
    </source>
</evidence>
<dbReference type="CDD" id="cd06462">
    <property type="entry name" value="Peptidase_S24_S26"/>
    <property type="match status" value="1"/>
</dbReference>
<keyword evidence="4 6" id="KW-0472">Membrane</keyword>
<protein>
    <recommendedName>
        <fullName evidence="5">Signal peptidase I</fullName>
        <ecNumber evidence="5">3.4.21.89</ecNumber>
    </recommendedName>
</protein>
<accession>A0A9D1EDV1</accession>
<name>A0A9D1EDV1_9FIRM</name>
<evidence type="ECO:0000256" key="4">
    <source>
        <dbReference type="ARBA" id="ARBA00023136"/>
    </source>
</evidence>
<evidence type="ECO:0000256" key="6">
    <source>
        <dbReference type="SAM" id="Phobius"/>
    </source>
</evidence>
<dbReference type="Proteomes" id="UP000824201">
    <property type="component" value="Unassembled WGS sequence"/>
</dbReference>
<dbReference type="PANTHER" id="PTHR10806">
    <property type="entry name" value="SIGNAL PEPTIDASE COMPLEX CATALYTIC SUBUNIT SEC11"/>
    <property type="match status" value="1"/>
</dbReference>
<feature type="domain" description="Peptidase S26" evidence="7">
    <location>
        <begin position="16"/>
        <end position="89"/>
    </location>
</feature>
<dbReference type="GO" id="GO:0016020">
    <property type="term" value="C:membrane"/>
    <property type="evidence" value="ECO:0007669"/>
    <property type="project" value="UniProtKB-SubCell"/>
</dbReference>
<dbReference type="PRINTS" id="PR00728">
    <property type="entry name" value="SIGNALPTASE"/>
</dbReference>
<gene>
    <name evidence="8" type="ORF">IAC96_06425</name>
</gene>
<dbReference type="SUPFAM" id="SSF51306">
    <property type="entry name" value="LexA/Signal peptidase"/>
    <property type="match status" value="1"/>
</dbReference>
<comment type="caution">
    <text evidence="8">The sequence shown here is derived from an EMBL/GenBank/DDBJ whole genome shotgun (WGS) entry which is preliminary data.</text>
</comment>
<evidence type="ECO:0000259" key="7">
    <source>
        <dbReference type="Pfam" id="PF10502"/>
    </source>
</evidence>
<keyword evidence="2 6" id="KW-0812">Transmembrane</keyword>
<sequence length="162" mass="17989">MQKKKIWKMISNILEWTLLMTALAGGIGIIIPTMFHIVPYIVLSGSMEPEIQAGSIVYIDRNIKAEEIQEKDVVGYCMDNGVKVVHRVIQLDRENHTAVTKGDANQVEDITPVPLEQLEGKAVISIPYIGYGVAWMRSTAGIITIISIAILLFWGTILKRIG</sequence>
<evidence type="ECO:0000313" key="9">
    <source>
        <dbReference type="Proteomes" id="UP000824201"/>
    </source>
</evidence>
<feature type="transmembrane region" description="Helical" evidence="6">
    <location>
        <begin position="140"/>
        <end position="158"/>
    </location>
</feature>
<keyword evidence="3 6" id="KW-1133">Transmembrane helix</keyword>
<dbReference type="InterPro" id="IPR019533">
    <property type="entry name" value="Peptidase_S26"/>
</dbReference>
<dbReference type="PANTHER" id="PTHR10806:SF6">
    <property type="entry name" value="SIGNAL PEPTIDASE COMPLEX CATALYTIC SUBUNIT SEC11"/>
    <property type="match status" value="1"/>
</dbReference>
<keyword evidence="8" id="KW-0378">Hydrolase</keyword>
<dbReference type="GO" id="GO:0009003">
    <property type="term" value="F:signal peptidase activity"/>
    <property type="evidence" value="ECO:0007669"/>
    <property type="project" value="UniProtKB-EC"/>
</dbReference>
<evidence type="ECO:0000256" key="1">
    <source>
        <dbReference type="ARBA" id="ARBA00004370"/>
    </source>
</evidence>
<evidence type="ECO:0000256" key="5">
    <source>
        <dbReference type="NCBIfam" id="TIGR02228"/>
    </source>
</evidence>
<dbReference type="Gene3D" id="2.10.109.10">
    <property type="entry name" value="Umud Fragment, subunit A"/>
    <property type="match status" value="1"/>
</dbReference>
<proteinExistence type="predicted"/>